<dbReference type="Proteomes" id="UP001651158">
    <property type="component" value="Unassembled WGS sequence"/>
</dbReference>
<accession>A0ABR4Q0W7</accession>
<keyword evidence="3" id="KW-0539">Nucleus</keyword>
<name>A0ABR4Q0W7_9CEST</name>
<protein>
    <submittedName>
        <fullName evidence="6">Trithorax group protein osa</fullName>
    </submittedName>
</protein>
<keyword evidence="7" id="KW-1185">Reference proteome</keyword>
<feature type="compositionally biased region" description="Low complexity" evidence="4">
    <location>
        <begin position="757"/>
        <end position="815"/>
    </location>
</feature>
<feature type="region of interest" description="Disordered" evidence="4">
    <location>
        <begin position="1872"/>
        <end position="1926"/>
    </location>
</feature>
<feature type="compositionally biased region" description="Low complexity" evidence="4">
    <location>
        <begin position="468"/>
        <end position="484"/>
    </location>
</feature>
<dbReference type="SMART" id="SM00501">
    <property type="entry name" value="BRIGHT"/>
    <property type="match status" value="1"/>
</dbReference>
<dbReference type="CDD" id="cd16865">
    <property type="entry name" value="ARID_ARID1A-like"/>
    <property type="match status" value="1"/>
</dbReference>
<feature type="compositionally biased region" description="Low complexity" evidence="4">
    <location>
        <begin position="733"/>
        <end position="747"/>
    </location>
</feature>
<feature type="compositionally biased region" description="Low complexity" evidence="4">
    <location>
        <begin position="1392"/>
        <end position="1402"/>
    </location>
</feature>
<feature type="compositionally biased region" description="Polar residues" evidence="4">
    <location>
        <begin position="108"/>
        <end position="120"/>
    </location>
</feature>
<feature type="compositionally biased region" description="Polar residues" evidence="4">
    <location>
        <begin position="132"/>
        <end position="147"/>
    </location>
</feature>
<comment type="caution">
    <text evidence="6">The sequence shown here is derived from an EMBL/GenBank/DDBJ whole genome shotgun (WGS) entry which is preliminary data.</text>
</comment>
<dbReference type="PANTHER" id="PTHR12656">
    <property type="entry name" value="BRG-1 ASSOCIATED FACTOR 250 BAF250"/>
    <property type="match status" value="1"/>
</dbReference>
<feature type="compositionally biased region" description="Polar residues" evidence="4">
    <location>
        <begin position="155"/>
        <end position="175"/>
    </location>
</feature>
<comment type="subcellular location">
    <subcellularLocation>
        <location evidence="1">Nucleus</location>
    </subcellularLocation>
</comment>
<evidence type="ECO:0000256" key="3">
    <source>
        <dbReference type="ARBA" id="ARBA00023242"/>
    </source>
</evidence>
<evidence type="ECO:0000256" key="2">
    <source>
        <dbReference type="ARBA" id="ARBA00022553"/>
    </source>
</evidence>
<dbReference type="InterPro" id="IPR036431">
    <property type="entry name" value="ARID_dom_sf"/>
</dbReference>
<evidence type="ECO:0000313" key="7">
    <source>
        <dbReference type="Proteomes" id="UP001651158"/>
    </source>
</evidence>
<feature type="compositionally biased region" description="Basic and acidic residues" evidence="4">
    <location>
        <begin position="1872"/>
        <end position="1887"/>
    </location>
</feature>
<dbReference type="Pfam" id="PF12031">
    <property type="entry name" value="BAF250_C"/>
    <property type="match status" value="1"/>
</dbReference>
<feature type="compositionally biased region" description="Low complexity" evidence="4">
    <location>
        <begin position="343"/>
        <end position="356"/>
    </location>
</feature>
<dbReference type="InterPro" id="IPR001606">
    <property type="entry name" value="ARID_dom"/>
</dbReference>
<feature type="compositionally biased region" description="Low complexity" evidence="4">
    <location>
        <begin position="420"/>
        <end position="437"/>
    </location>
</feature>
<feature type="compositionally biased region" description="Pro residues" evidence="4">
    <location>
        <begin position="324"/>
        <end position="342"/>
    </location>
</feature>
<feature type="region of interest" description="Disordered" evidence="4">
    <location>
        <begin position="677"/>
        <end position="871"/>
    </location>
</feature>
<dbReference type="SUPFAM" id="SSF46774">
    <property type="entry name" value="ARID-like"/>
    <property type="match status" value="1"/>
</dbReference>
<keyword evidence="2" id="KW-0597">Phosphoprotein</keyword>
<feature type="region of interest" description="Disordered" evidence="4">
    <location>
        <begin position="1"/>
        <end position="548"/>
    </location>
</feature>
<dbReference type="EMBL" id="JAKROA010000019">
    <property type="protein sequence ID" value="KAL5103226.1"/>
    <property type="molecule type" value="Genomic_DNA"/>
</dbReference>
<evidence type="ECO:0000256" key="1">
    <source>
        <dbReference type="ARBA" id="ARBA00004123"/>
    </source>
</evidence>
<feature type="compositionally biased region" description="Low complexity" evidence="4">
    <location>
        <begin position="537"/>
        <end position="548"/>
    </location>
</feature>
<gene>
    <name evidence="6" type="ORF">TcWFU_002332</name>
</gene>
<feature type="compositionally biased region" description="Low complexity" evidence="4">
    <location>
        <begin position="65"/>
        <end position="75"/>
    </location>
</feature>
<feature type="region of interest" description="Disordered" evidence="4">
    <location>
        <begin position="1355"/>
        <end position="1448"/>
    </location>
</feature>
<feature type="region of interest" description="Disordered" evidence="4">
    <location>
        <begin position="1250"/>
        <end position="1280"/>
    </location>
</feature>
<feature type="region of interest" description="Disordered" evidence="4">
    <location>
        <begin position="888"/>
        <end position="993"/>
    </location>
</feature>
<evidence type="ECO:0000256" key="4">
    <source>
        <dbReference type="SAM" id="MobiDB-lite"/>
    </source>
</evidence>
<feature type="compositionally biased region" description="Low complexity" evidence="4">
    <location>
        <begin position="498"/>
        <end position="510"/>
    </location>
</feature>
<dbReference type="PROSITE" id="PS51011">
    <property type="entry name" value="ARID"/>
    <property type="match status" value="1"/>
</dbReference>
<feature type="compositionally biased region" description="Pro residues" evidence="4">
    <location>
        <begin position="253"/>
        <end position="270"/>
    </location>
</feature>
<dbReference type="SMART" id="SM01014">
    <property type="entry name" value="ARID"/>
    <property type="match status" value="1"/>
</dbReference>
<feature type="compositionally biased region" description="Pro residues" evidence="4">
    <location>
        <begin position="928"/>
        <end position="939"/>
    </location>
</feature>
<evidence type="ECO:0000313" key="6">
    <source>
        <dbReference type="EMBL" id="KAL5103226.1"/>
    </source>
</evidence>
<feature type="compositionally biased region" description="Low complexity" evidence="4">
    <location>
        <begin position="198"/>
        <end position="209"/>
    </location>
</feature>
<reference evidence="6 7" key="1">
    <citation type="journal article" date="2022" name="Front. Cell. Infect. Microbiol.">
        <title>The Genomes of Two Strains of Taenia crassiceps the Animal Model for the Study of Human Cysticercosis.</title>
        <authorList>
            <person name="Bobes R.J."/>
            <person name="Estrada K."/>
            <person name="Rios-Valencia D.G."/>
            <person name="Calderon-Gallegos A."/>
            <person name="de la Torre P."/>
            <person name="Carrero J.C."/>
            <person name="Sanchez-Flores A."/>
            <person name="Laclette J.P."/>
        </authorList>
    </citation>
    <scope>NUCLEOTIDE SEQUENCE [LARGE SCALE GENOMIC DNA]</scope>
    <source>
        <strain evidence="6">WFUcys</strain>
    </source>
</reference>
<evidence type="ECO:0000259" key="5">
    <source>
        <dbReference type="PROSITE" id="PS51011"/>
    </source>
</evidence>
<dbReference type="PANTHER" id="PTHR12656:SF5">
    <property type="entry name" value="TRITHORAX GROUP PROTEIN OSA"/>
    <property type="match status" value="1"/>
</dbReference>
<dbReference type="InterPro" id="IPR033388">
    <property type="entry name" value="BAF250_C"/>
</dbReference>
<proteinExistence type="predicted"/>
<sequence length="1926" mass="206865">MNTQQGYMTNPPPTAPSNGSQFPPECANQYRGHPYQAYPNQECPPDMPAPNVAVSQSGHGQALTLNQLLLQNNSPGPQPPRVSGAMSPMGQPGGFRYDPYGYMPKSGPSGQQQDGNQPSLSGPPISLKDPATQESLLRSSRANTPQEGATDMRSPVSQPEQQQQMDSMPKSQPNRTPGGPSPLPGYGPGMPQDTRMSPGMVRPGVMGPGAFPPRSTYPPDYGQDPYSPYPLQRYPPPPQSSRYPAPGGGYSMMPPPPPPTSSGYPPPPPVEYQKMWPYMMPDHPSYPRPYHPDIYARGGGGYSQPPPMSNGLSSPRGPPMRYSHPPPSNMEGILPPPQPPNPQQDQSSSNFPPSQQTNRADSRDETTSSRLTCSSEQTSAPAGEVMPSRPPSSSPASVRTGPPQSPKKEEDQQPPSQNSMPQHHQFMMQQQQQPQMHLMYRQGQNRMPPRGPHPGGTYGYPGYPPNFPQQSQQQQYPPQQQQPYSGGGGCDMSSNTMYHQPHPQPSYGHPQQGGGPPSQYPYHRGYTPQAPPPPPQSMHSIAPPSSLSPQSASCFSRLMEMGYEPDRRQWLEHYFFFMDEINKPLTGLPQVVKQPLDLYRFYLAVRERGGVLEVIKTKRWKEISQLFNINASASAAYTLRKNYCKYLLDYECRFDHGPGGADVRVVAAQIETLSGKKKKPSVGSIGGGGAGSEMNESSTSSSTPFPPPSPVGSQSSASSNLMPPVQQPPSNGAPPSVSATPAASVGGTDDGGGGGAKTAVGPGSSPIAGGGISPAPSSAAASPYPAPPATATATPSSAPVATSVEQQQQSPSGYPMGPGGGTSWRPSVGANQRPPFPPPGYPQSRMPGPGVGYGCEIMGRQPYPPPPSSYGRLSAGGHWCTIITRHHHRNSSNRLRPPSFTAHYQPPPPPSGGQGPGGRPGMAMGPRPLIPPFVGPPPGYSASASSGPQPPPNTTLPSPQRLHHPQSTIMAQQQQQPPPPPHPGMMPQQRPGPAYVTAAAAAAAYWKRLEVVQLFPPGCVEATPIDASRRKRFRIKDLGPLTASKLVMALRSGLPSETTWALNALNVILRDEPNALEAYFAPPTQQPLVSVNANAPTLTTLVTALTDHLRHDANELFPSHCLTSELELPLHLDAESRSKCATPSASADPPPLDIQTPSFSSASTSSTTNCENLFTDVFNEISSRCRCLRVRNQSSPPNGLVRLEREIVTVANSKGVSVSALREAIRHLLQGSGKNACLLVKASAPKLPKAIPSVDSGQDKSGNGASGGLSLNKRGRSRGSGTSLLADHLAVFEAAHITPVTTTPKHTTSLLVNNLSGPEARSNIRRLALFALDELLEGKESPPPVLLPADVAAELASPPASPRPPSMRDVFMRGGSDSTSYILPHPNGCGGSSYSSISSGTSMRRKRTNSSTEASTLDKASKRARSSSSSSSLPVLSPQKVDTSTDKTDVASIPAVLAMEEDEDSELNSHRLMTDSRGYCPLRARSEIIRRGDLALWPVDAASERAEGFALRCLCVSTVLRNLSFLSSCERVLANHKALLALAGRLLTVAHTHFESTDADWACVEDHMTRYDSNSAWWMPWLDELCENILVLLVNILGHLQCLPLHESIVRPLLEGLVHWATCQTAAATDPLPGHRIISPCRLALEALNRLAVNDSNVAMLLATMDTESARCLFDRLAAWLALPEDQVTRELALSTLHYLSEPPVNICQQQIDGNNASTYGLSMIAQAKPCPIAGLISFIEVMETKTRRVIEQYGVQVLQDQPELMGTSLELLRRAGALLERLAANYFGRSRFTPDLEMRVLGLATSRVLDATVAQLLSGCLLDLPQRDSHSIAMCDLVPKMPSSEKVAKLLAPLEKREEVTERVVIQKNVEREDEEVKALRQETSPRGESSSTKATEDEDEGPVPKNESQESPKATVNPELVAAV</sequence>
<dbReference type="InterPro" id="IPR021906">
    <property type="entry name" value="BAF250/Osa"/>
</dbReference>
<organism evidence="6 7">
    <name type="scientific">Taenia crassiceps</name>
    <dbReference type="NCBI Taxonomy" id="6207"/>
    <lineage>
        <taxon>Eukaryota</taxon>
        <taxon>Metazoa</taxon>
        <taxon>Spiralia</taxon>
        <taxon>Lophotrochozoa</taxon>
        <taxon>Platyhelminthes</taxon>
        <taxon>Cestoda</taxon>
        <taxon>Eucestoda</taxon>
        <taxon>Cyclophyllidea</taxon>
        <taxon>Taeniidae</taxon>
        <taxon>Taenia</taxon>
    </lineage>
</organism>
<dbReference type="Pfam" id="PF01388">
    <property type="entry name" value="ARID"/>
    <property type="match status" value="1"/>
</dbReference>
<dbReference type="Gene3D" id="1.10.150.60">
    <property type="entry name" value="ARID DNA-binding domain"/>
    <property type="match status" value="1"/>
</dbReference>
<feature type="domain" description="ARID" evidence="5">
    <location>
        <begin position="564"/>
        <end position="655"/>
    </location>
</feature>
<feature type="compositionally biased region" description="Polar residues" evidence="4">
    <location>
        <begin position="368"/>
        <end position="380"/>
    </location>
</feature>